<dbReference type="Proteomes" id="UP000009149">
    <property type="component" value="Chromosome"/>
</dbReference>
<dbReference type="EMBL" id="CP000975">
    <property type="protein sequence ID" value="ACD84025.1"/>
    <property type="molecule type" value="Genomic_DNA"/>
</dbReference>
<gene>
    <name evidence="2" type="ordered locus">Minf_1971</name>
</gene>
<reference evidence="2 3" key="1">
    <citation type="journal article" date="2008" name="Biol. Direct">
        <title>Complete genome sequence of the extremely acidophilic methanotroph isolate V4, Methylacidiphilum infernorum, a representative of the bacterial phylum Verrucomicrobia.</title>
        <authorList>
            <person name="Hou S."/>
            <person name="Makarova K.S."/>
            <person name="Saw J.H."/>
            <person name="Senin P."/>
            <person name="Ly B.V."/>
            <person name="Zhou Z."/>
            <person name="Ren Y."/>
            <person name="Wang J."/>
            <person name="Galperin M.Y."/>
            <person name="Omelchenko M.V."/>
            <person name="Wolf Y.I."/>
            <person name="Yutin N."/>
            <person name="Koonin E.V."/>
            <person name="Stott M.B."/>
            <person name="Mountain B.W."/>
            <person name="Crowe M.A."/>
            <person name="Smirnova A.V."/>
            <person name="Dunfield P.F."/>
            <person name="Feng L."/>
            <person name="Wang L."/>
            <person name="Alam M."/>
        </authorList>
    </citation>
    <scope>NUCLEOTIDE SEQUENCE [LARGE SCALE GENOMIC DNA]</scope>
    <source>
        <strain evidence="3">Isolate V4</strain>
    </source>
</reference>
<feature type="compositionally biased region" description="Basic and acidic residues" evidence="1">
    <location>
        <begin position="1"/>
        <end position="12"/>
    </location>
</feature>
<protein>
    <submittedName>
        <fullName evidence="2">Uncharacterized protein</fullName>
    </submittedName>
</protein>
<evidence type="ECO:0000313" key="2">
    <source>
        <dbReference type="EMBL" id="ACD84025.1"/>
    </source>
</evidence>
<evidence type="ECO:0000313" key="3">
    <source>
        <dbReference type="Proteomes" id="UP000009149"/>
    </source>
</evidence>
<dbReference type="HOGENOM" id="CLU_3081692_0_0_0"/>
<organism evidence="2 3">
    <name type="scientific">Methylacidiphilum infernorum (isolate V4)</name>
    <name type="common">Methylokorus infernorum (strain V4)</name>
    <dbReference type="NCBI Taxonomy" id="481448"/>
    <lineage>
        <taxon>Bacteria</taxon>
        <taxon>Pseudomonadati</taxon>
        <taxon>Verrucomicrobiota</taxon>
        <taxon>Methylacidiphilae</taxon>
        <taxon>Methylacidiphilales</taxon>
        <taxon>Methylacidiphilaceae</taxon>
        <taxon>Methylacidiphilum (ex Ratnadevi et al. 2023)</taxon>
    </lineage>
</organism>
<accession>B3DYH7</accession>
<name>B3DYH7_METI4</name>
<sequence>MDNNHDIEKEDHLEQDDQEMKKRLQGHGNYKKIIPQWTKVELFFLSILEQRP</sequence>
<proteinExistence type="predicted"/>
<evidence type="ECO:0000256" key="1">
    <source>
        <dbReference type="SAM" id="MobiDB-lite"/>
    </source>
</evidence>
<dbReference type="KEGG" id="min:Minf_1971"/>
<feature type="region of interest" description="Disordered" evidence="1">
    <location>
        <begin position="1"/>
        <end position="24"/>
    </location>
</feature>
<dbReference type="AlphaFoldDB" id="B3DYH7"/>